<dbReference type="PANTHER" id="PTHR30176:SF3">
    <property type="entry name" value="FERREDOXIN-TYPE PROTEIN NAPH"/>
    <property type="match status" value="1"/>
</dbReference>
<keyword evidence="7" id="KW-1133">Transmembrane helix</keyword>
<proteinExistence type="predicted"/>
<dbReference type="InterPro" id="IPR017896">
    <property type="entry name" value="4Fe4S_Fe-S-bd"/>
</dbReference>
<gene>
    <name evidence="9" type="ORF">EV690_1044</name>
</gene>
<sequence>MRVLQAKLSQKFVQLARYTRYFQLVMLVALAALLIVPLFLTVPQYAWQTPWNNAQLFSEWALWAIWYPGTLLSVLLVGRLWCGFFCPLGATSEWVSHLGAHVRLPRWLKHPMTTACSFLIVTIWAQTLDVRDDLHAALVLFGIIFALAIGCGLLFGSEKGRGRRVWCRHLCPIGSVLGVFSRLGRLNVFAKQPSGGAEGYRDDGMCPTNIELRSKQSSRHCIKCMRCVKPQSRGGMAIEVREVGSEVAHIEQHAPCFSELWFIWLAPGLAIAGFVWPSSPWFVSWRQALGHWALAHHWLWALRPGPSWLMNESDVLGQHYMWLDFIAISSFMCSVAVLFALFLIGCSYFGAKSLEKIHSGTLIERMSLFGYQLAPLAMLGILLGLGTALFSSLKVVIGPSEIIILLILLVIAFSFNVFNANGWLKQYQLPVRPLLLAWVSVLAGCLLLAVATMWTIFPSFTMS</sequence>
<keyword evidence="5" id="KW-0408">Iron</keyword>
<evidence type="ECO:0000313" key="10">
    <source>
        <dbReference type="Proteomes" id="UP000295565"/>
    </source>
</evidence>
<keyword evidence="7" id="KW-0812">Transmembrane</keyword>
<reference evidence="9 10" key="1">
    <citation type="submission" date="2019-03" db="EMBL/GenBank/DDBJ databases">
        <title>Genomic Encyclopedia of Type Strains, Phase IV (KMG-IV): sequencing the most valuable type-strain genomes for metagenomic binning, comparative biology and taxonomic classification.</title>
        <authorList>
            <person name="Goeker M."/>
        </authorList>
    </citation>
    <scope>NUCLEOTIDE SEQUENCE [LARGE SCALE GENOMIC DNA]</scope>
    <source>
        <strain evidence="9 10">DSM 18577</strain>
    </source>
</reference>
<keyword evidence="1" id="KW-0813">Transport</keyword>
<dbReference type="PANTHER" id="PTHR30176">
    <property type="entry name" value="FERREDOXIN-TYPE PROTEIN NAPH"/>
    <property type="match status" value="1"/>
</dbReference>
<dbReference type="AlphaFoldDB" id="A0A4R1K759"/>
<name>A0A4R1K759_9GAMM</name>
<feature type="transmembrane region" description="Helical" evidence="7">
    <location>
        <begin position="134"/>
        <end position="155"/>
    </location>
</feature>
<keyword evidence="2" id="KW-0004">4Fe-4S</keyword>
<feature type="transmembrane region" description="Helical" evidence="7">
    <location>
        <begin position="107"/>
        <end position="128"/>
    </location>
</feature>
<dbReference type="OrthoDB" id="9806398at2"/>
<evidence type="ECO:0000256" key="5">
    <source>
        <dbReference type="ARBA" id="ARBA00023004"/>
    </source>
</evidence>
<evidence type="ECO:0000256" key="2">
    <source>
        <dbReference type="ARBA" id="ARBA00022485"/>
    </source>
</evidence>
<evidence type="ECO:0000256" key="6">
    <source>
        <dbReference type="ARBA" id="ARBA00023014"/>
    </source>
</evidence>
<keyword evidence="7" id="KW-0472">Membrane</keyword>
<keyword evidence="10" id="KW-1185">Reference proteome</keyword>
<evidence type="ECO:0000256" key="3">
    <source>
        <dbReference type="ARBA" id="ARBA00022723"/>
    </source>
</evidence>
<dbReference type="GO" id="GO:0005886">
    <property type="term" value="C:plasma membrane"/>
    <property type="evidence" value="ECO:0007669"/>
    <property type="project" value="TreeGrafter"/>
</dbReference>
<dbReference type="Proteomes" id="UP000295565">
    <property type="component" value="Unassembled WGS sequence"/>
</dbReference>
<keyword evidence="4" id="KW-0249">Electron transport</keyword>
<dbReference type="Pfam" id="PF12801">
    <property type="entry name" value="Fer4_5"/>
    <property type="match status" value="2"/>
</dbReference>
<evidence type="ECO:0000256" key="1">
    <source>
        <dbReference type="ARBA" id="ARBA00022448"/>
    </source>
</evidence>
<keyword evidence="3" id="KW-0479">Metal-binding</keyword>
<evidence type="ECO:0000256" key="4">
    <source>
        <dbReference type="ARBA" id="ARBA00022982"/>
    </source>
</evidence>
<evidence type="ECO:0000313" key="9">
    <source>
        <dbReference type="EMBL" id="TCK58889.1"/>
    </source>
</evidence>
<evidence type="ECO:0000256" key="7">
    <source>
        <dbReference type="SAM" id="Phobius"/>
    </source>
</evidence>
<dbReference type="GO" id="GO:0051539">
    <property type="term" value="F:4 iron, 4 sulfur cluster binding"/>
    <property type="evidence" value="ECO:0007669"/>
    <property type="project" value="UniProtKB-KW"/>
</dbReference>
<feature type="transmembrane region" description="Helical" evidence="7">
    <location>
        <begin position="402"/>
        <end position="423"/>
    </location>
</feature>
<dbReference type="InterPro" id="IPR051684">
    <property type="entry name" value="Electron_Trans/Redox"/>
</dbReference>
<feature type="transmembrane region" description="Helical" evidence="7">
    <location>
        <begin position="260"/>
        <end position="279"/>
    </location>
</feature>
<dbReference type="GO" id="GO:0046872">
    <property type="term" value="F:metal ion binding"/>
    <property type="evidence" value="ECO:0007669"/>
    <property type="project" value="UniProtKB-KW"/>
</dbReference>
<feature type="domain" description="4Fe-4S ferredoxin-type" evidence="8">
    <location>
        <begin position="62"/>
        <end position="102"/>
    </location>
</feature>
<dbReference type="EMBL" id="SMGD01000011">
    <property type="protein sequence ID" value="TCK58889.1"/>
    <property type="molecule type" value="Genomic_DNA"/>
</dbReference>
<organism evidence="9 10">
    <name type="scientific">Celerinatantimonas diazotrophica</name>
    <dbReference type="NCBI Taxonomy" id="412034"/>
    <lineage>
        <taxon>Bacteria</taxon>
        <taxon>Pseudomonadati</taxon>
        <taxon>Pseudomonadota</taxon>
        <taxon>Gammaproteobacteria</taxon>
        <taxon>Celerinatantimonadaceae</taxon>
        <taxon>Celerinatantimonas</taxon>
    </lineage>
</organism>
<evidence type="ECO:0000259" key="8">
    <source>
        <dbReference type="Pfam" id="PF12801"/>
    </source>
</evidence>
<feature type="transmembrane region" description="Helical" evidence="7">
    <location>
        <begin position="325"/>
        <end position="349"/>
    </location>
</feature>
<feature type="transmembrane region" description="Helical" evidence="7">
    <location>
        <begin position="435"/>
        <end position="457"/>
    </location>
</feature>
<feature type="domain" description="4Fe-4S ferredoxin-type" evidence="8">
    <location>
        <begin position="148"/>
        <end position="185"/>
    </location>
</feature>
<feature type="transmembrane region" description="Helical" evidence="7">
    <location>
        <begin position="60"/>
        <end position="86"/>
    </location>
</feature>
<dbReference type="RefSeq" id="WP_131911833.1">
    <property type="nucleotide sequence ID" value="NZ_OU594967.1"/>
</dbReference>
<comment type="caution">
    <text evidence="9">The sequence shown here is derived from an EMBL/GenBank/DDBJ whole genome shotgun (WGS) entry which is preliminary data.</text>
</comment>
<keyword evidence="6" id="KW-0411">Iron-sulfur</keyword>
<feature type="transmembrane region" description="Helical" evidence="7">
    <location>
        <begin position="369"/>
        <end position="390"/>
    </location>
</feature>
<feature type="transmembrane region" description="Helical" evidence="7">
    <location>
        <begin position="21"/>
        <end position="40"/>
    </location>
</feature>
<protein>
    <submittedName>
        <fullName evidence="9">4Fe-4S binding protein</fullName>
    </submittedName>
</protein>
<accession>A0A4R1K759</accession>